<proteinExistence type="inferred from homology"/>
<dbReference type="InterPro" id="IPR036513">
    <property type="entry name" value="STAS_dom_sf"/>
</dbReference>
<dbReference type="SUPFAM" id="SSF52091">
    <property type="entry name" value="SpoIIaa-like"/>
    <property type="match status" value="1"/>
</dbReference>
<dbReference type="CDD" id="cd07043">
    <property type="entry name" value="STAS_anti-anti-sigma_factors"/>
    <property type="match status" value="1"/>
</dbReference>
<dbReference type="PANTHER" id="PTHR33495:SF2">
    <property type="entry name" value="ANTI-SIGMA FACTOR ANTAGONIST TM_1081-RELATED"/>
    <property type="match status" value="1"/>
</dbReference>
<dbReference type="PANTHER" id="PTHR33495">
    <property type="entry name" value="ANTI-SIGMA FACTOR ANTAGONIST TM_1081-RELATED-RELATED"/>
    <property type="match status" value="1"/>
</dbReference>
<comment type="caution">
    <text evidence="5">The sequence shown here is derived from an EMBL/GenBank/DDBJ whole genome shotgun (WGS) entry which is preliminary data.</text>
</comment>
<dbReference type="GO" id="GO:0043856">
    <property type="term" value="F:anti-sigma factor antagonist activity"/>
    <property type="evidence" value="ECO:0007669"/>
    <property type="project" value="InterPro"/>
</dbReference>
<reference evidence="5" key="1">
    <citation type="submission" date="2021-01" db="EMBL/GenBank/DDBJ databases">
        <title>Whole genome shotgun sequence of Planosporangium flavigriseum NBRC 105377.</title>
        <authorList>
            <person name="Komaki H."/>
            <person name="Tamura T."/>
        </authorList>
    </citation>
    <scope>NUCLEOTIDE SEQUENCE</scope>
    <source>
        <strain evidence="5">NBRC 105377</strain>
    </source>
</reference>
<evidence type="ECO:0000313" key="5">
    <source>
        <dbReference type="EMBL" id="GIG71669.1"/>
    </source>
</evidence>
<dbReference type="Gene3D" id="3.30.750.24">
    <property type="entry name" value="STAS domain"/>
    <property type="match status" value="1"/>
</dbReference>
<gene>
    <name evidence="5" type="ORF">Pfl04_00730</name>
</gene>
<dbReference type="InterPro" id="IPR003658">
    <property type="entry name" value="Anti-sigma_ant"/>
</dbReference>
<dbReference type="NCBIfam" id="TIGR00377">
    <property type="entry name" value="ant_ant_sig"/>
    <property type="match status" value="1"/>
</dbReference>
<dbReference type="AlphaFoldDB" id="A0A8J3LI15"/>
<feature type="region of interest" description="Disordered" evidence="3">
    <location>
        <begin position="105"/>
        <end position="126"/>
    </location>
</feature>
<dbReference type="RefSeq" id="WP_168076163.1">
    <property type="nucleotide sequence ID" value="NZ_BAAAQJ010000022.1"/>
</dbReference>
<feature type="domain" description="STAS" evidence="4">
    <location>
        <begin position="12"/>
        <end position="102"/>
    </location>
</feature>
<organism evidence="5 6">
    <name type="scientific">Planosporangium flavigriseum</name>
    <dbReference type="NCBI Taxonomy" id="373681"/>
    <lineage>
        <taxon>Bacteria</taxon>
        <taxon>Bacillati</taxon>
        <taxon>Actinomycetota</taxon>
        <taxon>Actinomycetes</taxon>
        <taxon>Micromonosporales</taxon>
        <taxon>Micromonosporaceae</taxon>
        <taxon>Planosporangium</taxon>
    </lineage>
</organism>
<name>A0A8J3LI15_9ACTN</name>
<dbReference type="Proteomes" id="UP000653674">
    <property type="component" value="Unassembled WGS sequence"/>
</dbReference>
<keyword evidence="6" id="KW-1185">Reference proteome</keyword>
<comment type="similarity">
    <text evidence="1 2">Belongs to the anti-sigma-factor antagonist family.</text>
</comment>
<sequence length="126" mass="13099">MDEPVRIADEGDGTLTVALFGDIDFANAPAVRETVRSAVSEAVPTEVRIDLAAVTFLDSSGIALLVTVYRLASKLGAPCSVVNPTRSVYEHLRLTGLAELFGVARPDGSRSGDAPGPGRPAPPVGR</sequence>
<evidence type="ECO:0000256" key="1">
    <source>
        <dbReference type="ARBA" id="ARBA00009013"/>
    </source>
</evidence>
<dbReference type="PROSITE" id="PS50801">
    <property type="entry name" value="STAS"/>
    <property type="match status" value="1"/>
</dbReference>
<feature type="compositionally biased region" description="Pro residues" evidence="3">
    <location>
        <begin position="117"/>
        <end position="126"/>
    </location>
</feature>
<dbReference type="Pfam" id="PF01740">
    <property type="entry name" value="STAS"/>
    <property type="match status" value="1"/>
</dbReference>
<evidence type="ECO:0000313" key="6">
    <source>
        <dbReference type="Proteomes" id="UP000653674"/>
    </source>
</evidence>
<evidence type="ECO:0000256" key="2">
    <source>
        <dbReference type="RuleBase" id="RU003749"/>
    </source>
</evidence>
<dbReference type="InterPro" id="IPR002645">
    <property type="entry name" value="STAS_dom"/>
</dbReference>
<accession>A0A8J3LI15</accession>
<protein>
    <recommendedName>
        <fullName evidence="2">Anti-sigma factor antagonist</fullName>
    </recommendedName>
</protein>
<evidence type="ECO:0000259" key="4">
    <source>
        <dbReference type="PROSITE" id="PS50801"/>
    </source>
</evidence>
<dbReference type="EMBL" id="BONU01000001">
    <property type="protein sequence ID" value="GIG71669.1"/>
    <property type="molecule type" value="Genomic_DNA"/>
</dbReference>
<evidence type="ECO:0000256" key="3">
    <source>
        <dbReference type="SAM" id="MobiDB-lite"/>
    </source>
</evidence>